<dbReference type="Proteomes" id="UP000008037">
    <property type="component" value="Chromosome"/>
</dbReference>
<organism evidence="1 2">
    <name type="scientific">Nitrososphaera gargensis (strain Ga9.2)</name>
    <dbReference type="NCBI Taxonomy" id="1237085"/>
    <lineage>
        <taxon>Archaea</taxon>
        <taxon>Nitrososphaerota</taxon>
        <taxon>Nitrososphaeria</taxon>
        <taxon>Nitrososphaerales</taxon>
        <taxon>Nitrososphaeraceae</taxon>
        <taxon>Nitrososphaera</taxon>
    </lineage>
</organism>
<reference evidence="1 2" key="1">
    <citation type="journal article" date="2012" name="Environ. Microbiol.">
        <title>The genome of the ammonia-oxidizing Candidatus Nitrososphaera gargensis: insights into metabolic versatility and environmental adaptations.</title>
        <authorList>
            <person name="Spang A."/>
            <person name="Poehlein A."/>
            <person name="Offre P."/>
            <person name="Zumbragel S."/>
            <person name="Haider S."/>
            <person name="Rychlik N."/>
            <person name="Nowka B."/>
            <person name="Schmeisser C."/>
            <person name="Lebedeva E.V."/>
            <person name="Rattei T."/>
            <person name="Bohm C."/>
            <person name="Schmid M."/>
            <person name="Galushko A."/>
            <person name="Hatzenpichler R."/>
            <person name="Weinmaier T."/>
            <person name="Daniel R."/>
            <person name="Schleper C."/>
            <person name="Spieck E."/>
            <person name="Streit W."/>
            <person name="Wagner M."/>
        </authorList>
    </citation>
    <scope>NUCLEOTIDE SEQUENCE [LARGE SCALE GENOMIC DNA]</scope>
    <source>
        <strain evidence="2">Ga9.2</strain>
    </source>
</reference>
<dbReference type="STRING" id="1237085.Ngar_c21100"/>
<gene>
    <name evidence="1" type="ordered locus">Ngar_c21100</name>
</gene>
<dbReference type="KEGG" id="nga:Ngar_c21100"/>
<dbReference type="GeneID" id="68748958"/>
<dbReference type="HOGENOM" id="CLU_2613754_0_0_2"/>
<dbReference type="RefSeq" id="WP_015019576.1">
    <property type="nucleotide sequence ID" value="NC_018719.1"/>
</dbReference>
<evidence type="ECO:0000313" key="1">
    <source>
        <dbReference type="EMBL" id="AFU59041.1"/>
    </source>
</evidence>
<dbReference type="BioCyc" id="CNIT1237085:G1324-2108-MONOMER"/>
<name>K0ICD5_NITGG</name>
<dbReference type="InParanoid" id="K0ICD5"/>
<proteinExistence type="predicted"/>
<sequence>MNRIVANMPFFKLMQYVTYKASWESVPVLTTKEWYSSKFATDAAVIIRQGHIRACSCVMPVVTLATLTTMEQSILEIG</sequence>
<accession>K0ICD5</accession>
<protein>
    <submittedName>
        <fullName evidence="1">Uncharacterized protein</fullName>
    </submittedName>
</protein>
<keyword evidence="2" id="KW-1185">Reference proteome</keyword>
<dbReference type="EMBL" id="CP002408">
    <property type="protein sequence ID" value="AFU59041.1"/>
    <property type="molecule type" value="Genomic_DNA"/>
</dbReference>
<evidence type="ECO:0000313" key="2">
    <source>
        <dbReference type="Proteomes" id="UP000008037"/>
    </source>
</evidence>
<dbReference type="AlphaFoldDB" id="K0ICD5"/>